<dbReference type="PRINTS" id="PR01438">
    <property type="entry name" value="UNVRSLSTRESS"/>
</dbReference>
<evidence type="ECO:0000313" key="3">
    <source>
        <dbReference type="EMBL" id="MDF0590864.1"/>
    </source>
</evidence>
<dbReference type="InterPro" id="IPR014729">
    <property type="entry name" value="Rossmann-like_a/b/a_fold"/>
</dbReference>
<comment type="similarity">
    <text evidence="1">Belongs to the universal stress protein A family.</text>
</comment>
<dbReference type="InterPro" id="IPR006016">
    <property type="entry name" value="UspA"/>
</dbReference>
<accession>A0ABT5X845</accession>
<organism evidence="3 4">
    <name type="scientific">Candidatus Methanocrinis natronophilus</name>
    <dbReference type="NCBI Taxonomy" id="3033396"/>
    <lineage>
        <taxon>Archaea</taxon>
        <taxon>Methanobacteriati</taxon>
        <taxon>Methanobacteriota</taxon>
        <taxon>Stenosarchaea group</taxon>
        <taxon>Methanomicrobia</taxon>
        <taxon>Methanotrichales</taxon>
        <taxon>Methanotrichaceae</taxon>
        <taxon>Methanocrinis</taxon>
    </lineage>
</organism>
<feature type="domain" description="UspA" evidence="2">
    <location>
        <begin position="1"/>
        <end position="143"/>
    </location>
</feature>
<dbReference type="Pfam" id="PF00582">
    <property type="entry name" value="Usp"/>
    <property type="match status" value="1"/>
</dbReference>
<dbReference type="PIRSF" id="PIRSF006276">
    <property type="entry name" value="UspA"/>
    <property type="match status" value="1"/>
</dbReference>
<dbReference type="SUPFAM" id="SSF52402">
    <property type="entry name" value="Adenine nucleotide alpha hydrolases-like"/>
    <property type="match status" value="1"/>
</dbReference>
<dbReference type="InterPro" id="IPR006015">
    <property type="entry name" value="Universal_stress_UspA"/>
</dbReference>
<dbReference type="EMBL" id="JARFPK010000021">
    <property type="protein sequence ID" value="MDF0590864.1"/>
    <property type="molecule type" value="Genomic_DNA"/>
</dbReference>
<dbReference type="RefSeq" id="WP_316966608.1">
    <property type="nucleotide sequence ID" value="NZ_JARFPK010000021.1"/>
</dbReference>
<gene>
    <name evidence="3" type="ORF">P0O15_06740</name>
</gene>
<evidence type="ECO:0000256" key="1">
    <source>
        <dbReference type="ARBA" id="ARBA00008791"/>
    </source>
</evidence>
<reference evidence="3 4" key="1">
    <citation type="submission" date="2023-03" db="EMBL/GenBank/DDBJ databases">
        <title>WGS of Methanotrichaceae archaeon Mx.</title>
        <authorList>
            <person name="Sorokin D.Y."/>
            <person name="Merkel A.Y."/>
        </authorList>
    </citation>
    <scope>NUCLEOTIDE SEQUENCE [LARGE SCALE GENOMIC DNA]</scope>
    <source>
        <strain evidence="3 4">Mx</strain>
    </source>
</reference>
<dbReference type="PANTHER" id="PTHR46268:SF6">
    <property type="entry name" value="UNIVERSAL STRESS PROTEIN UP12"/>
    <property type="match status" value="1"/>
</dbReference>
<protein>
    <submittedName>
        <fullName evidence="3">Universal stress protein</fullName>
    </submittedName>
</protein>
<dbReference type="Proteomes" id="UP001220010">
    <property type="component" value="Unassembled WGS sequence"/>
</dbReference>
<comment type="caution">
    <text evidence="3">The sequence shown here is derived from an EMBL/GenBank/DDBJ whole genome shotgun (WGS) entry which is preliminary data.</text>
</comment>
<dbReference type="Gene3D" id="3.40.50.620">
    <property type="entry name" value="HUPs"/>
    <property type="match status" value="1"/>
</dbReference>
<proteinExistence type="inferred from homology"/>
<sequence length="143" mass="14794">MSNRVLVATDGSAASMAAVKKGIDLAKATGAEVFAVYVVDEVAVENAVRVFGAERKELEAKLLATGEKAMVEIKKMADEAGVAVETAITSGVPANSIIEFAKAKGVDMIVMGGHGQGGVTKFIIGSVVKNVLYRATCPVLVVR</sequence>
<dbReference type="CDD" id="cd00293">
    <property type="entry name" value="USP-like"/>
    <property type="match status" value="1"/>
</dbReference>
<evidence type="ECO:0000259" key="2">
    <source>
        <dbReference type="Pfam" id="PF00582"/>
    </source>
</evidence>
<name>A0ABT5X845_9EURY</name>
<dbReference type="PANTHER" id="PTHR46268">
    <property type="entry name" value="STRESS RESPONSE PROTEIN NHAX"/>
    <property type="match status" value="1"/>
</dbReference>
<keyword evidence="4" id="KW-1185">Reference proteome</keyword>
<evidence type="ECO:0000313" key="4">
    <source>
        <dbReference type="Proteomes" id="UP001220010"/>
    </source>
</evidence>